<proteinExistence type="inferred from homology"/>
<dbReference type="InterPro" id="IPR000119">
    <property type="entry name" value="Hist_DNA-bd"/>
</dbReference>
<evidence type="ECO:0000256" key="3">
    <source>
        <dbReference type="RuleBase" id="RU003939"/>
    </source>
</evidence>
<dbReference type="AlphaFoldDB" id="A0A3D9SIT4"/>
<dbReference type="Pfam" id="PF00216">
    <property type="entry name" value="Bac_DNA_binding"/>
    <property type="match status" value="1"/>
</dbReference>
<gene>
    <name evidence="5" type="ORF">DFJ69_1262</name>
</gene>
<dbReference type="GO" id="GO:0030261">
    <property type="term" value="P:chromosome condensation"/>
    <property type="evidence" value="ECO:0007669"/>
    <property type="project" value="UniProtKB-KW"/>
</dbReference>
<evidence type="ECO:0000256" key="4">
    <source>
        <dbReference type="SAM" id="MobiDB-lite"/>
    </source>
</evidence>
<keyword evidence="6" id="KW-1185">Reference proteome</keyword>
<name>A0A3D9SIT4_9ACTN</name>
<dbReference type="SMART" id="SM00411">
    <property type="entry name" value="BHL"/>
    <property type="match status" value="1"/>
</dbReference>
<evidence type="ECO:0000313" key="6">
    <source>
        <dbReference type="Proteomes" id="UP000256661"/>
    </source>
</evidence>
<sequence>MNRTELIEAVAVHAGTDPGAARRHVDAVFDVIMERVTAGERVLVTGFGTFDRLSRPARTARNPRTGLPVAVPATEAPRFRVGQTFRDRVARGNGAEPARAPAPPIAEPVNETAPADNPSEDVMNVKTTKAAKSTKTGKSGKVATIVKAVKDPKAAKTPKAAVAGKGAKAQKAVKPAKSVKAAKPSKPGKGAKAVAKAPKKAGATGKIKTVKAIKGGKKAAR</sequence>
<feature type="region of interest" description="Disordered" evidence="4">
    <location>
        <begin position="175"/>
        <end position="221"/>
    </location>
</feature>
<evidence type="ECO:0000256" key="2">
    <source>
        <dbReference type="ARBA" id="ARBA00023125"/>
    </source>
</evidence>
<reference evidence="5 6" key="1">
    <citation type="submission" date="2018-08" db="EMBL/GenBank/DDBJ databases">
        <title>Sequencing the genomes of 1000 actinobacteria strains.</title>
        <authorList>
            <person name="Klenk H.-P."/>
        </authorList>
    </citation>
    <scope>NUCLEOTIDE SEQUENCE [LARGE SCALE GENOMIC DNA]</scope>
    <source>
        <strain evidence="5 6">DSM 43927</strain>
    </source>
</reference>
<dbReference type="PROSITE" id="PS00045">
    <property type="entry name" value="HISTONE_LIKE"/>
    <property type="match status" value="1"/>
</dbReference>
<evidence type="ECO:0000256" key="1">
    <source>
        <dbReference type="ARBA" id="ARBA00023067"/>
    </source>
</evidence>
<protein>
    <submittedName>
        <fullName evidence="5">Nucleoid protein Hbs</fullName>
    </submittedName>
</protein>
<dbReference type="PANTHER" id="PTHR33175">
    <property type="entry name" value="DNA-BINDING PROTEIN HU"/>
    <property type="match status" value="1"/>
</dbReference>
<dbReference type="InterPro" id="IPR010992">
    <property type="entry name" value="IHF-like_DNA-bd_dom_sf"/>
</dbReference>
<keyword evidence="2" id="KW-0238">DNA-binding</keyword>
<dbReference type="EMBL" id="QTTT01000001">
    <property type="protein sequence ID" value="REE95848.1"/>
    <property type="molecule type" value="Genomic_DNA"/>
</dbReference>
<comment type="caution">
    <text evidence="5">The sequence shown here is derived from an EMBL/GenBank/DDBJ whole genome shotgun (WGS) entry which is preliminary data.</text>
</comment>
<evidence type="ECO:0000313" key="5">
    <source>
        <dbReference type="EMBL" id="REE95848.1"/>
    </source>
</evidence>
<feature type="compositionally biased region" description="Basic residues" evidence="4">
    <location>
        <begin position="208"/>
        <end position="221"/>
    </location>
</feature>
<feature type="region of interest" description="Disordered" evidence="4">
    <location>
        <begin position="92"/>
        <end position="121"/>
    </location>
</feature>
<dbReference type="SUPFAM" id="SSF47729">
    <property type="entry name" value="IHF-like DNA-binding proteins"/>
    <property type="match status" value="1"/>
</dbReference>
<keyword evidence="1" id="KW-0226">DNA condensation</keyword>
<comment type="similarity">
    <text evidence="3">Belongs to the bacterial histone-like protein family.</text>
</comment>
<feature type="compositionally biased region" description="Low complexity" evidence="4">
    <location>
        <begin position="175"/>
        <end position="207"/>
    </location>
</feature>
<dbReference type="Proteomes" id="UP000256661">
    <property type="component" value="Unassembled WGS sequence"/>
</dbReference>
<accession>A0A3D9SIT4</accession>
<dbReference type="PRINTS" id="PR01727">
    <property type="entry name" value="DNABINDINGHU"/>
</dbReference>
<organism evidence="5 6">
    <name type="scientific">Thermomonospora umbrina</name>
    <dbReference type="NCBI Taxonomy" id="111806"/>
    <lineage>
        <taxon>Bacteria</taxon>
        <taxon>Bacillati</taxon>
        <taxon>Actinomycetota</taxon>
        <taxon>Actinomycetes</taxon>
        <taxon>Streptosporangiales</taxon>
        <taxon>Thermomonosporaceae</taxon>
        <taxon>Thermomonospora</taxon>
    </lineage>
</organism>
<dbReference type="RefSeq" id="WP_116021586.1">
    <property type="nucleotide sequence ID" value="NZ_QTTT01000001.1"/>
</dbReference>
<dbReference type="PANTHER" id="PTHR33175:SF3">
    <property type="entry name" value="DNA-BINDING PROTEIN HU-BETA"/>
    <property type="match status" value="1"/>
</dbReference>
<dbReference type="OrthoDB" id="9799835at2"/>
<dbReference type="GO" id="GO:0003677">
    <property type="term" value="F:DNA binding"/>
    <property type="evidence" value="ECO:0007669"/>
    <property type="project" value="UniProtKB-KW"/>
</dbReference>
<dbReference type="GO" id="GO:0030527">
    <property type="term" value="F:structural constituent of chromatin"/>
    <property type="evidence" value="ECO:0007669"/>
    <property type="project" value="InterPro"/>
</dbReference>
<dbReference type="InterPro" id="IPR020816">
    <property type="entry name" value="Histone-like_DNA-bd_CS"/>
</dbReference>
<dbReference type="CDD" id="cd13831">
    <property type="entry name" value="HU"/>
    <property type="match status" value="1"/>
</dbReference>
<dbReference type="Gene3D" id="4.10.520.10">
    <property type="entry name" value="IHF-like DNA-binding proteins"/>
    <property type="match status" value="1"/>
</dbReference>
<dbReference type="GO" id="GO:0005829">
    <property type="term" value="C:cytosol"/>
    <property type="evidence" value="ECO:0007669"/>
    <property type="project" value="TreeGrafter"/>
</dbReference>